<reference evidence="1" key="2">
    <citation type="submission" date="2013-10" db="EMBL/GenBank/DDBJ databases">
        <authorList>
            <person name="Aslett M."/>
        </authorList>
    </citation>
    <scope>NUCLEOTIDE SEQUENCE [LARGE SCALE GENOMIC DNA]</scope>
    <source>
        <strain evidence="1">Houghton</strain>
    </source>
</reference>
<name>U6KSC5_EIMTE</name>
<proteinExistence type="predicted"/>
<dbReference type="RefSeq" id="XP_013230029.1">
    <property type="nucleotide sequence ID" value="XM_013374575.1"/>
</dbReference>
<organism evidence="1 2">
    <name type="scientific">Eimeria tenella</name>
    <name type="common">Coccidian parasite</name>
    <dbReference type="NCBI Taxonomy" id="5802"/>
    <lineage>
        <taxon>Eukaryota</taxon>
        <taxon>Sar</taxon>
        <taxon>Alveolata</taxon>
        <taxon>Apicomplexa</taxon>
        <taxon>Conoidasida</taxon>
        <taxon>Coccidia</taxon>
        <taxon>Eucoccidiorida</taxon>
        <taxon>Eimeriorina</taxon>
        <taxon>Eimeriidae</taxon>
        <taxon>Eimeria</taxon>
    </lineage>
</organism>
<reference evidence="1" key="1">
    <citation type="submission" date="2013-10" db="EMBL/GenBank/DDBJ databases">
        <title>Genomic analysis of the causative agents of coccidiosis in chickens.</title>
        <authorList>
            <person name="Reid A.J."/>
            <person name="Blake D."/>
            <person name="Billington K."/>
            <person name="Browne H."/>
            <person name="Dunn M."/>
            <person name="Hung S."/>
            <person name="Kawahara F."/>
            <person name="Miranda-Saavedra D."/>
            <person name="Mourier T."/>
            <person name="Nagra H."/>
            <person name="Otto T.D."/>
            <person name="Rawlings N."/>
            <person name="Sanchez A."/>
            <person name="Sanders M."/>
            <person name="Subramaniam C."/>
            <person name="Tay Y."/>
            <person name="Dear P."/>
            <person name="Doerig C."/>
            <person name="Gruber A."/>
            <person name="Parkinson J."/>
            <person name="Shirley M."/>
            <person name="Wan K.L."/>
            <person name="Berriman M."/>
            <person name="Tomley F."/>
            <person name="Pain A."/>
        </authorList>
    </citation>
    <scope>NUCLEOTIDE SEQUENCE [LARGE SCALE GENOMIC DNA]</scope>
    <source>
        <strain evidence="1">Houghton</strain>
    </source>
</reference>
<sequence length="81" mass="8438">MEGPLDPSNKTEVAAVGGASVCGNALDAPSAERLLWGTVVAEKEKRLRGKCSSSSSSSSSSGCEEERTLLLPFSLFFARSS</sequence>
<accession>U6KSC5</accession>
<dbReference type="EMBL" id="HG674283">
    <property type="protein sequence ID" value="CDJ39274.1"/>
    <property type="molecule type" value="Genomic_DNA"/>
</dbReference>
<protein>
    <submittedName>
        <fullName evidence="1">Uncharacterized protein</fullName>
    </submittedName>
</protein>
<evidence type="ECO:0000313" key="1">
    <source>
        <dbReference type="EMBL" id="CDJ39274.1"/>
    </source>
</evidence>
<dbReference type="Proteomes" id="UP000030747">
    <property type="component" value="Unassembled WGS sequence"/>
</dbReference>
<keyword evidence="2" id="KW-1185">Reference proteome</keyword>
<dbReference type="OrthoDB" id="331196at2759"/>
<dbReference type="GeneID" id="25256228"/>
<gene>
    <name evidence="1" type="ORF">ETH_00035935</name>
</gene>
<evidence type="ECO:0000313" key="2">
    <source>
        <dbReference type="Proteomes" id="UP000030747"/>
    </source>
</evidence>
<dbReference type="VEuPathDB" id="ToxoDB:ETH_00035935"/>
<dbReference type="AlphaFoldDB" id="U6KSC5"/>